<evidence type="ECO:0000313" key="2">
    <source>
        <dbReference type="EMBL" id="RNF18957.1"/>
    </source>
</evidence>
<keyword evidence="3" id="KW-1185">Reference proteome</keyword>
<accession>A0A422PML6</accession>
<name>A0A422PML6_9TRYP</name>
<dbReference type="PANTHER" id="PTHR38828">
    <property type="match status" value="1"/>
</dbReference>
<dbReference type="PANTHER" id="PTHR38828:SF3">
    <property type="match status" value="1"/>
</dbReference>
<evidence type="ECO:0000256" key="1">
    <source>
        <dbReference type="SAM" id="MobiDB-lite"/>
    </source>
</evidence>
<dbReference type="EMBL" id="MKKU01000218">
    <property type="protein sequence ID" value="RNF18957.1"/>
    <property type="molecule type" value="Genomic_DNA"/>
</dbReference>
<sequence length="192" mass="21840">MYPEEGEAPAAAKLTKEQEEQLVVRLHDHSMAHRQETLRELEARFYPTMPPKRLDKETIDGSVTRQVNQEMAKRQAAREEREARIQEGYKPRKASAGNVDRSTEWLYAESMQRKKANMEESRKRYLYSGPPVVHKKASEIREYVTRLAVPKKREFTVDEINKIYGLSAESAQGPGAPDEVDAAAAGETQHGS</sequence>
<gene>
    <name evidence="2" type="ORF">Tco025E_04348</name>
</gene>
<dbReference type="Proteomes" id="UP000284403">
    <property type="component" value="Unassembled WGS sequence"/>
</dbReference>
<dbReference type="GeneID" id="40317959"/>
<dbReference type="AlphaFoldDB" id="A0A422PML6"/>
<comment type="caution">
    <text evidence="2">The sequence shown here is derived from an EMBL/GenBank/DDBJ whole genome shotgun (WGS) entry which is preliminary data.</text>
</comment>
<reference evidence="2 3" key="1">
    <citation type="journal article" date="2018" name="BMC Genomics">
        <title>Genomic comparison of Trypanosoma conorhini and Trypanosoma rangeli to Trypanosoma cruzi strains of high and low virulence.</title>
        <authorList>
            <person name="Bradwell K.R."/>
            <person name="Koparde V.N."/>
            <person name="Matveyev A.V."/>
            <person name="Serrano M.G."/>
            <person name="Alves J.M."/>
            <person name="Parikh H."/>
            <person name="Huang B."/>
            <person name="Lee V."/>
            <person name="Espinosa-Alvarez O."/>
            <person name="Ortiz P.A."/>
            <person name="Costa-Martins A.G."/>
            <person name="Teixeira M.M."/>
            <person name="Buck G.A."/>
        </authorList>
    </citation>
    <scope>NUCLEOTIDE SEQUENCE [LARGE SCALE GENOMIC DNA]</scope>
    <source>
        <strain evidence="2 3">025E</strain>
    </source>
</reference>
<dbReference type="InterPro" id="IPR039963">
    <property type="entry name" value="Unchar_22kDa"/>
</dbReference>
<dbReference type="RefSeq" id="XP_029228665.1">
    <property type="nucleotide sequence ID" value="XM_029371259.1"/>
</dbReference>
<protein>
    <submittedName>
        <fullName evidence="2">Uncharacterized protein</fullName>
    </submittedName>
</protein>
<evidence type="ECO:0000313" key="3">
    <source>
        <dbReference type="Proteomes" id="UP000284403"/>
    </source>
</evidence>
<organism evidence="2 3">
    <name type="scientific">Trypanosoma conorhini</name>
    <dbReference type="NCBI Taxonomy" id="83891"/>
    <lineage>
        <taxon>Eukaryota</taxon>
        <taxon>Discoba</taxon>
        <taxon>Euglenozoa</taxon>
        <taxon>Kinetoplastea</taxon>
        <taxon>Metakinetoplastina</taxon>
        <taxon>Trypanosomatida</taxon>
        <taxon>Trypanosomatidae</taxon>
        <taxon>Trypanosoma</taxon>
    </lineage>
</organism>
<feature type="region of interest" description="Disordered" evidence="1">
    <location>
        <begin position="167"/>
        <end position="192"/>
    </location>
</feature>
<feature type="region of interest" description="Disordered" evidence="1">
    <location>
        <begin position="73"/>
        <end position="98"/>
    </location>
</feature>
<feature type="compositionally biased region" description="Basic and acidic residues" evidence="1">
    <location>
        <begin position="73"/>
        <end position="90"/>
    </location>
</feature>
<proteinExistence type="predicted"/>
<dbReference type="OrthoDB" id="272459at2759"/>